<feature type="active site" description="Glycyl thioester intermediate" evidence="5">
    <location>
        <position position="982"/>
    </location>
</feature>
<evidence type="ECO:0000256" key="1">
    <source>
        <dbReference type="ARBA" id="ARBA00000885"/>
    </source>
</evidence>
<evidence type="ECO:0000256" key="4">
    <source>
        <dbReference type="ARBA" id="ARBA00022786"/>
    </source>
</evidence>
<dbReference type="EC" id="2.3.2.26" evidence="2"/>
<comment type="catalytic activity">
    <reaction evidence="1">
        <text>S-ubiquitinyl-[E2 ubiquitin-conjugating enzyme]-L-cysteine + [acceptor protein]-L-lysine = [E2 ubiquitin-conjugating enzyme]-L-cysteine + N(6)-ubiquitinyl-[acceptor protein]-L-lysine.</text>
        <dbReference type="EC" id="2.3.2.26"/>
    </reaction>
</comment>
<reference evidence="7" key="1">
    <citation type="journal article" date="2020" name="Microb. Genom.">
        <title>Genetic diversity of clinical and environmental Mucorales isolates obtained from an investigation of mucormycosis cases among solid organ transplant recipients.</title>
        <authorList>
            <person name="Nguyen M.H."/>
            <person name="Kaul D."/>
            <person name="Muto C."/>
            <person name="Cheng S.J."/>
            <person name="Richter R.A."/>
            <person name="Bruno V.M."/>
            <person name="Liu G."/>
            <person name="Beyhan S."/>
            <person name="Sundermann A.J."/>
            <person name="Mounaud S."/>
            <person name="Pasculle A.W."/>
            <person name="Nierman W.C."/>
            <person name="Driscoll E."/>
            <person name="Cumbie R."/>
            <person name="Clancy C.J."/>
            <person name="Dupont C.L."/>
        </authorList>
    </citation>
    <scope>NUCLEOTIDE SEQUENCE</scope>
    <source>
        <strain evidence="7">GL11</strain>
    </source>
</reference>
<dbReference type="Proteomes" id="UP000716291">
    <property type="component" value="Unassembled WGS sequence"/>
</dbReference>
<dbReference type="Gene3D" id="3.30.2410.10">
    <property type="entry name" value="Hect, E3 ligase catalytic domain"/>
    <property type="match status" value="1"/>
</dbReference>
<feature type="domain" description="HECT" evidence="6">
    <location>
        <begin position="658"/>
        <end position="1014"/>
    </location>
</feature>
<dbReference type="Gene3D" id="3.30.2160.10">
    <property type="entry name" value="Hect, E3 ligase catalytic domain"/>
    <property type="match status" value="1"/>
</dbReference>
<evidence type="ECO:0000313" key="8">
    <source>
        <dbReference type="Proteomes" id="UP000716291"/>
    </source>
</evidence>
<dbReference type="PANTHER" id="PTHR45700">
    <property type="entry name" value="UBIQUITIN-PROTEIN LIGASE E3C"/>
    <property type="match status" value="1"/>
</dbReference>
<keyword evidence="8" id="KW-1185">Reference proteome</keyword>
<evidence type="ECO:0000313" key="7">
    <source>
        <dbReference type="EMBL" id="KAG1310842.1"/>
    </source>
</evidence>
<dbReference type="FunFam" id="3.30.2160.10:FF:000002">
    <property type="entry name" value="Putative Ubiquitin-protein ligase E3C"/>
    <property type="match status" value="1"/>
</dbReference>
<keyword evidence="3" id="KW-0808">Transferase</keyword>
<evidence type="ECO:0000256" key="2">
    <source>
        <dbReference type="ARBA" id="ARBA00012485"/>
    </source>
</evidence>
<dbReference type="GO" id="GO:0006511">
    <property type="term" value="P:ubiquitin-dependent protein catabolic process"/>
    <property type="evidence" value="ECO:0007669"/>
    <property type="project" value="TreeGrafter"/>
</dbReference>
<dbReference type="Pfam" id="PF00632">
    <property type="entry name" value="HECT"/>
    <property type="match status" value="1"/>
</dbReference>
<dbReference type="SUPFAM" id="SSF56204">
    <property type="entry name" value="Hect, E3 ligase catalytic domain"/>
    <property type="match status" value="1"/>
</dbReference>
<dbReference type="Gene3D" id="3.90.1750.10">
    <property type="entry name" value="Hect, E3 ligase catalytic domains"/>
    <property type="match status" value="1"/>
</dbReference>
<dbReference type="AlphaFoldDB" id="A0A9P6XDF7"/>
<dbReference type="PROSITE" id="PS50237">
    <property type="entry name" value="HECT"/>
    <property type="match status" value="1"/>
</dbReference>
<dbReference type="SMART" id="SM00119">
    <property type="entry name" value="HECTc"/>
    <property type="match status" value="1"/>
</dbReference>
<accession>A0A9P6XDF7</accession>
<dbReference type="CDD" id="cd00078">
    <property type="entry name" value="HECTc"/>
    <property type="match status" value="1"/>
</dbReference>
<dbReference type="InterPro" id="IPR035983">
    <property type="entry name" value="Hect_E3_ubiquitin_ligase"/>
</dbReference>
<dbReference type="InterPro" id="IPR044611">
    <property type="entry name" value="E3A/B/C-like"/>
</dbReference>
<comment type="caution">
    <text evidence="7">The sequence shown here is derived from an EMBL/GenBank/DDBJ whole genome shotgun (WGS) entry which is preliminary data.</text>
</comment>
<dbReference type="InterPro" id="IPR000569">
    <property type="entry name" value="HECT_dom"/>
</dbReference>
<keyword evidence="4 5" id="KW-0833">Ubl conjugation pathway</keyword>
<organism evidence="7 8">
    <name type="scientific">Rhizopus oryzae</name>
    <name type="common">Mucormycosis agent</name>
    <name type="synonym">Rhizopus arrhizus var. delemar</name>
    <dbReference type="NCBI Taxonomy" id="64495"/>
    <lineage>
        <taxon>Eukaryota</taxon>
        <taxon>Fungi</taxon>
        <taxon>Fungi incertae sedis</taxon>
        <taxon>Mucoromycota</taxon>
        <taxon>Mucoromycotina</taxon>
        <taxon>Mucoromycetes</taxon>
        <taxon>Mucorales</taxon>
        <taxon>Mucorineae</taxon>
        <taxon>Rhizopodaceae</taxon>
        <taxon>Rhizopus</taxon>
    </lineage>
</organism>
<sequence length="1014" mass="115617">MAAQQATEQIWKEWDELISKSELSILDAYQITGLYCRLTKAKAQPDRLKQLVKRLVNNKFSSGGSSDTAAAVVPFYALLVDMRYIEKTREYLETLINQCLTQCATFNNDTKSFGPELQFLLQYLNPKTYQTKHFIDTNHVIDLSQSILQSIAQCTLKSTLCQFDLRNCLVKYVEHITKLQERKTDTQRLSAMILWLTSMTRLTLYPIEHAELTSDSLDMATASIFLWTNTLAVPGIISIVSSTKMIIDSLKKWVLGAVAPFLLYSTNKKACMEKLDGNGCLFLLGNIIDLWNGSDGDRTELVELVTSFLQYSKTYFSDKQSSSFPHYHPLFKWSKATWGNSLSFAVFDRVVKQIGYLWTRPFMDELFHDIVHFNISTHSSFKNVFKRGKQPLPNSGGEFALFSVEVESIFSMYSLLIDTFASHSNKILYKIAFTTNLMPQLWQVMNQFGPTGNMQIYLDASKRNDIEKEPLLQVLKVFCQACSILFLTLDDSDIFKYQKPFSPKDLIQISAFLNSFYFSLIQQSATEFPSAAISFKAARQLLLQIYDLDLHHSFCPPNHWLLVSAMPSKLKAFTSLFQSKKKDANASAALFLANFNQGGPVPLRILQLMSHTVPFDVRLKIFRDRINLEQPPSFENNHLITVKRGQVLLDGYQQLSSLPTSVWKGKIRVNFINELGMEEAGIDRGGPFKEFITTLISEAFKPNYGLFEATSQNSFYPSPSSAVHGKNHIQLFEFIGKAIGKAVCEGILLDVQFASFLLAKLLGRNVFLEELKELDEDVWKNLIYVKNYEGDVEVLGLTFEVDEDVFGKIESHELKYRGKHVPVVNSNRIEYVYLMADYKLNQRAKNQTNAFIQGFKTVVSESWIRLFSPPELQRVLAGEDKDFDVLDIRKHTVYEDGYFDEHPVIRSFWQIVEQFTFEEKKALLKFVTGCPKPPLGGFSYLQPPFTIRMVSTELDGPASIRMIKSVLKMNTKSGRLPTSSTCFNLLKLPAYTRKAQLKEKLSYSINSNTGFELS</sequence>
<proteinExistence type="predicted"/>
<evidence type="ECO:0000256" key="3">
    <source>
        <dbReference type="ARBA" id="ARBA00022679"/>
    </source>
</evidence>
<dbReference type="PANTHER" id="PTHR45700:SF3">
    <property type="entry name" value="UBIQUITIN-PROTEIN LIGASE E3B"/>
    <property type="match status" value="1"/>
</dbReference>
<protein>
    <recommendedName>
        <fullName evidence="2">HECT-type E3 ubiquitin transferase</fullName>
        <ecNumber evidence="2">2.3.2.26</ecNumber>
    </recommendedName>
</protein>
<evidence type="ECO:0000256" key="5">
    <source>
        <dbReference type="PROSITE-ProRule" id="PRU00104"/>
    </source>
</evidence>
<dbReference type="GO" id="GO:0061630">
    <property type="term" value="F:ubiquitin protein ligase activity"/>
    <property type="evidence" value="ECO:0007669"/>
    <property type="project" value="UniProtKB-EC"/>
</dbReference>
<evidence type="ECO:0000259" key="6">
    <source>
        <dbReference type="PROSITE" id="PS50237"/>
    </source>
</evidence>
<dbReference type="OrthoDB" id="423283at2759"/>
<name>A0A9P6XDF7_RHIOR</name>
<gene>
    <name evidence="7" type="ORF">G6F64_004261</name>
</gene>
<dbReference type="GO" id="GO:0000209">
    <property type="term" value="P:protein polyubiquitination"/>
    <property type="evidence" value="ECO:0007669"/>
    <property type="project" value="InterPro"/>
</dbReference>
<dbReference type="EMBL" id="JAANQT010000458">
    <property type="protein sequence ID" value="KAG1310842.1"/>
    <property type="molecule type" value="Genomic_DNA"/>
</dbReference>